<dbReference type="SMART" id="SM00354">
    <property type="entry name" value="HTH_LACI"/>
    <property type="match status" value="1"/>
</dbReference>
<proteinExistence type="predicted"/>
<dbReference type="SUPFAM" id="SSF47413">
    <property type="entry name" value="lambda repressor-like DNA-binding domains"/>
    <property type="match status" value="1"/>
</dbReference>
<dbReference type="SUPFAM" id="SSF53822">
    <property type="entry name" value="Periplasmic binding protein-like I"/>
    <property type="match status" value="1"/>
</dbReference>
<dbReference type="AlphaFoldDB" id="A0A9E2KPI1"/>
<evidence type="ECO:0000256" key="3">
    <source>
        <dbReference type="ARBA" id="ARBA00023163"/>
    </source>
</evidence>
<reference evidence="5" key="1">
    <citation type="journal article" date="2021" name="PeerJ">
        <title>Extensive microbial diversity within the chicken gut microbiome revealed by metagenomics and culture.</title>
        <authorList>
            <person name="Gilroy R."/>
            <person name="Ravi A."/>
            <person name="Getino M."/>
            <person name="Pursley I."/>
            <person name="Horton D.L."/>
            <person name="Alikhan N.F."/>
            <person name="Baker D."/>
            <person name="Gharbi K."/>
            <person name="Hall N."/>
            <person name="Watson M."/>
            <person name="Adriaenssens E.M."/>
            <person name="Foster-Nyarko E."/>
            <person name="Jarju S."/>
            <person name="Secka A."/>
            <person name="Antonio M."/>
            <person name="Oren A."/>
            <person name="Chaudhuri R.R."/>
            <person name="La Ragione R."/>
            <person name="Hildebrand F."/>
            <person name="Pallen M.J."/>
        </authorList>
    </citation>
    <scope>NUCLEOTIDE SEQUENCE</scope>
    <source>
        <strain evidence="5">687</strain>
    </source>
</reference>
<keyword evidence="3" id="KW-0804">Transcription</keyword>
<organism evidence="5 6">
    <name type="scientific">Candidatus Anaerobiospirillum merdipullorum</name>
    <dbReference type="NCBI Taxonomy" id="2838450"/>
    <lineage>
        <taxon>Bacteria</taxon>
        <taxon>Pseudomonadati</taxon>
        <taxon>Pseudomonadota</taxon>
        <taxon>Gammaproteobacteria</taxon>
        <taxon>Aeromonadales</taxon>
        <taxon>Succinivibrionaceae</taxon>
        <taxon>Anaerobiospirillum</taxon>
    </lineage>
</organism>
<dbReference type="InterPro" id="IPR046335">
    <property type="entry name" value="LacI/GalR-like_sensor"/>
</dbReference>
<dbReference type="InterPro" id="IPR010982">
    <property type="entry name" value="Lambda_DNA-bd_dom_sf"/>
</dbReference>
<dbReference type="Gene3D" id="1.10.260.40">
    <property type="entry name" value="lambda repressor-like DNA-binding domains"/>
    <property type="match status" value="1"/>
</dbReference>
<sequence length="330" mass="36343">MAGVVSIAKALNISPSTVSRALSRPGMVAPKTRELILQEAKKQGYLSENVAPFLSAQPPCVGVLLADLNNTFSARILNAVLEVIYSSDYNAVVGSSNEDPLKESHQLKQWQSLNLKGLIAMPTANFAKAYAHLTNVPLILVDRDVPELNATRILVDNEAGAKLCIEHLLQQGFNKILLVSGSHNVYTFKKRSEAAKLAYPDIECIELKAVSYEELYMGAFELMNVLMLRTRDKRPNAIVACNNALAAGLLYAINLKQLKMPDDIALVSFGDSEWARFYPTSISALRMPAEDLGRMAAEEMLTLLSQDNYRFNTRLLSPMLMPRASSLALK</sequence>
<dbReference type="PANTHER" id="PTHR30146:SF109">
    <property type="entry name" value="HTH-TYPE TRANSCRIPTIONAL REGULATOR GALS"/>
    <property type="match status" value="1"/>
</dbReference>
<reference evidence="5" key="2">
    <citation type="submission" date="2021-04" db="EMBL/GenBank/DDBJ databases">
        <authorList>
            <person name="Gilroy R."/>
        </authorList>
    </citation>
    <scope>NUCLEOTIDE SEQUENCE</scope>
    <source>
        <strain evidence="5">687</strain>
    </source>
</reference>
<comment type="caution">
    <text evidence="5">The sequence shown here is derived from an EMBL/GenBank/DDBJ whole genome shotgun (WGS) entry which is preliminary data.</text>
</comment>
<dbReference type="PROSITE" id="PS50932">
    <property type="entry name" value="HTH_LACI_2"/>
    <property type="match status" value="1"/>
</dbReference>
<dbReference type="GO" id="GO:0000976">
    <property type="term" value="F:transcription cis-regulatory region binding"/>
    <property type="evidence" value="ECO:0007669"/>
    <property type="project" value="TreeGrafter"/>
</dbReference>
<evidence type="ECO:0000256" key="2">
    <source>
        <dbReference type="ARBA" id="ARBA00023125"/>
    </source>
</evidence>
<evidence type="ECO:0000256" key="1">
    <source>
        <dbReference type="ARBA" id="ARBA00023015"/>
    </source>
</evidence>
<accession>A0A9E2KPI1</accession>
<dbReference type="EMBL" id="JAHLFG010000042">
    <property type="protein sequence ID" value="MBU3826662.1"/>
    <property type="molecule type" value="Genomic_DNA"/>
</dbReference>
<dbReference type="InterPro" id="IPR000843">
    <property type="entry name" value="HTH_LacI"/>
</dbReference>
<protein>
    <submittedName>
        <fullName evidence="5">LacI family transcriptional regulator</fullName>
    </submittedName>
</protein>
<keyword evidence="2" id="KW-0238">DNA-binding</keyword>
<dbReference type="GO" id="GO:0003700">
    <property type="term" value="F:DNA-binding transcription factor activity"/>
    <property type="evidence" value="ECO:0007669"/>
    <property type="project" value="TreeGrafter"/>
</dbReference>
<feature type="domain" description="HTH lacI-type" evidence="4">
    <location>
        <begin position="7"/>
        <end position="56"/>
    </location>
</feature>
<keyword evidence="1" id="KW-0805">Transcription regulation</keyword>
<name>A0A9E2KPI1_9GAMM</name>
<dbReference type="PANTHER" id="PTHR30146">
    <property type="entry name" value="LACI-RELATED TRANSCRIPTIONAL REPRESSOR"/>
    <property type="match status" value="1"/>
</dbReference>
<gene>
    <name evidence="5" type="ORF">IAA31_04135</name>
</gene>
<dbReference type="CDD" id="cd06267">
    <property type="entry name" value="PBP1_LacI_sugar_binding-like"/>
    <property type="match status" value="1"/>
</dbReference>
<dbReference type="Proteomes" id="UP000824150">
    <property type="component" value="Unassembled WGS sequence"/>
</dbReference>
<evidence type="ECO:0000313" key="5">
    <source>
        <dbReference type="EMBL" id="MBU3826662.1"/>
    </source>
</evidence>
<dbReference type="Gene3D" id="3.40.50.2300">
    <property type="match status" value="2"/>
</dbReference>
<dbReference type="Pfam" id="PF13377">
    <property type="entry name" value="Peripla_BP_3"/>
    <property type="match status" value="1"/>
</dbReference>
<dbReference type="InterPro" id="IPR028082">
    <property type="entry name" value="Peripla_BP_I"/>
</dbReference>
<dbReference type="CDD" id="cd01392">
    <property type="entry name" value="HTH_LacI"/>
    <property type="match status" value="1"/>
</dbReference>
<evidence type="ECO:0000259" key="4">
    <source>
        <dbReference type="PROSITE" id="PS50932"/>
    </source>
</evidence>
<evidence type="ECO:0000313" key="6">
    <source>
        <dbReference type="Proteomes" id="UP000824150"/>
    </source>
</evidence>